<evidence type="ECO:0000256" key="1">
    <source>
        <dbReference type="ARBA" id="ARBA00001933"/>
    </source>
</evidence>
<keyword evidence="7" id="KW-1185">Reference proteome</keyword>
<dbReference type="InterPro" id="IPR001544">
    <property type="entry name" value="Aminotrans_IV"/>
</dbReference>
<dbReference type="InterPro" id="IPR043131">
    <property type="entry name" value="BCAT-like_N"/>
</dbReference>
<sequence length="281" mass="28524">MTGVDVLWAGGWLRDPAEPVLRGDDAGFATGLGVFETCAVVGGRAFALTRHLHRLAASLAALGLPPVDLDEVRAAVAAVLDAGGDGLGRLRVTVSPGAPGGHARPSLVVTGGPAPVRGAPHVVRSPWVRNERSPLAGHKSTSYAADALALAAAVRVGGNEALLADTRGALCEGTGSNVFVERDGELLTPGLATGCLPGVTRALVLAWSAEAGLPVREAGPDELPWTVVEDARQGRVGLALTGSLRGVVGVEVVEGVAVPVGPLTAEVARRFRARAADDLDP</sequence>
<dbReference type="Gene3D" id="3.30.470.10">
    <property type="match status" value="1"/>
</dbReference>
<dbReference type="AlphaFoldDB" id="A0A3M2JMM4"/>
<evidence type="ECO:0000256" key="3">
    <source>
        <dbReference type="ARBA" id="ARBA00022898"/>
    </source>
</evidence>
<evidence type="ECO:0000313" key="6">
    <source>
        <dbReference type="EMBL" id="RMI13531.1"/>
    </source>
</evidence>
<accession>A0A3M2JMM4</accession>
<gene>
    <name evidence="6" type="ORF">EBM89_04105</name>
</gene>
<evidence type="ECO:0000256" key="5">
    <source>
        <dbReference type="RuleBase" id="RU004516"/>
    </source>
</evidence>
<keyword evidence="3 5" id="KW-0663">Pyridoxal phosphate</keyword>
<comment type="cofactor">
    <cofactor evidence="1 5">
        <name>pyridoxal 5'-phosphate</name>
        <dbReference type="ChEBI" id="CHEBI:597326"/>
    </cofactor>
</comment>
<organism evidence="6 7">
    <name type="scientific">Cellulomonas triticagri</name>
    <dbReference type="NCBI Taxonomy" id="2483352"/>
    <lineage>
        <taxon>Bacteria</taxon>
        <taxon>Bacillati</taxon>
        <taxon>Actinomycetota</taxon>
        <taxon>Actinomycetes</taxon>
        <taxon>Micrococcales</taxon>
        <taxon>Cellulomonadaceae</taxon>
        <taxon>Cellulomonas</taxon>
    </lineage>
</organism>
<dbReference type="InterPro" id="IPR018300">
    <property type="entry name" value="Aminotrans_IV_CS"/>
</dbReference>
<dbReference type="GO" id="GO:0046394">
    <property type="term" value="P:carboxylic acid biosynthetic process"/>
    <property type="evidence" value="ECO:0007669"/>
    <property type="project" value="UniProtKB-ARBA"/>
</dbReference>
<dbReference type="SUPFAM" id="SSF56752">
    <property type="entry name" value="D-aminoacid aminotransferase-like PLP-dependent enzymes"/>
    <property type="match status" value="1"/>
</dbReference>
<dbReference type="InterPro" id="IPR036038">
    <property type="entry name" value="Aminotransferase-like"/>
</dbReference>
<dbReference type="InterPro" id="IPR050571">
    <property type="entry name" value="Class-IV_PLP-Dep_Aminotrnsfr"/>
</dbReference>
<dbReference type="GO" id="GO:0005829">
    <property type="term" value="C:cytosol"/>
    <property type="evidence" value="ECO:0007669"/>
    <property type="project" value="TreeGrafter"/>
</dbReference>
<dbReference type="GO" id="GO:0008483">
    <property type="term" value="F:transaminase activity"/>
    <property type="evidence" value="ECO:0007669"/>
    <property type="project" value="UniProtKB-KW"/>
</dbReference>
<comment type="caution">
    <text evidence="6">The sequence shown here is derived from an EMBL/GenBank/DDBJ whole genome shotgun (WGS) entry which is preliminary data.</text>
</comment>
<dbReference type="PANTHER" id="PTHR42743:SF11">
    <property type="entry name" value="AMINODEOXYCHORISMATE LYASE"/>
    <property type="match status" value="1"/>
</dbReference>
<dbReference type="PROSITE" id="PS00770">
    <property type="entry name" value="AA_TRANSFER_CLASS_4"/>
    <property type="match status" value="1"/>
</dbReference>
<dbReference type="Proteomes" id="UP000269289">
    <property type="component" value="Unassembled WGS sequence"/>
</dbReference>
<evidence type="ECO:0000256" key="2">
    <source>
        <dbReference type="ARBA" id="ARBA00009320"/>
    </source>
</evidence>
<dbReference type="Pfam" id="PF01063">
    <property type="entry name" value="Aminotran_4"/>
    <property type="match status" value="1"/>
</dbReference>
<proteinExistence type="inferred from homology"/>
<evidence type="ECO:0000313" key="7">
    <source>
        <dbReference type="Proteomes" id="UP000269289"/>
    </source>
</evidence>
<dbReference type="PANTHER" id="PTHR42743">
    <property type="entry name" value="AMINO-ACID AMINOTRANSFERASE"/>
    <property type="match status" value="1"/>
</dbReference>
<protein>
    <submittedName>
        <fullName evidence="6">Aminotransferase IV</fullName>
    </submittedName>
</protein>
<dbReference type="OrthoDB" id="9805628at2"/>
<reference evidence="6 7" key="1">
    <citation type="submission" date="2018-10" db="EMBL/GenBank/DDBJ databases">
        <title>Isolation, diversity and antifungal activity of actinobacteria from wheat.</title>
        <authorList>
            <person name="Han C."/>
        </authorList>
    </citation>
    <scope>NUCLEOTIDE SEQUENCE [LARGE SCALE GENOMIC DNA]</scope>
    <source>
        <strain evidence="6 7">NEAU-YY56</strain>
    </source>
</reference>
<dbReference type="EMBL" id="RFFI01000014">
    <property type="protein sequence ID" value="RMI13531.1"/>
    <property type="molecule type" value="Genomic_DNA"/>
</dbReference>
<comment type="similarity">
    <text evidence="2 4">Belongs to the class-IV pyridoxal-phosphate-dependent aminotransferase family.</text>
</comment>
<dbReference type="Gene3D" id="3.20.10.10">
    <property type="entry name" value="D-amino Acid Aminotransferase, subunit A, domain 2"/>
    <property type="match status" value="1"/>
</dbReference>
<keyword evidence="6" id="KW-0808">Transferase</keyword>
<evidence type="ECO:0000256" key="4">
    <source>
        <dbReference type="RuleBase" id="RU004106"/>
    </source>
</evidence>
<name>A0A3M2JMM4_9CELL</name>
<dbReference type="InterPro" id="IPR043132">
    <property type="entry name" value="BCAT-like_C"/>
</dbReference>
<keyword evidence="6" id="KW-0032">Aminotransferase</keyword>